<evidence type="ECO:0000313" key="2">
    <source>
        <dbReference type="Proteomes" id="UP001059745"/>
    </source>
</evidence>
<dbReference type="RefSeq" id="WP_155301653.1">
    <property type="nucleotide sequence ID" value="NZ_CADEYQ010000003.1"/>
</dbReference>
<proteinExistence type="predicted"/>
<reference evidence="1" key="1">
    <citation type="submission" date="2022-09" db="EMBL/GenBank/DDBJ databases">
        <title>Genomic of Burkholderia gladioli.</title>
        <authorList>
            <person name="Wu H."/>
        </authorList>
    </citation>
    <scope>NUCLEOTIDE SEQUENCE</scope>
    <source>
        <strain evidence="1">ZN-S4</strain>
    </source>
</reference>
<gene>
    <name evidence="1" type="ORF">NYZ96_14740</name>
</gene>
<dbReference type="AlphaFoldDB" id="A0AB38TPS0"/>
<evidence type="ECO:0000313" key="1">
    <source>
        <dbReference type="EMBL" id="UWX69449.1"/>
    </source>
</evidence>
<dbReference type="EMBL" id="CP104214">
    <property type="protein sequence ID" value="UWX69449.1"/>
    <property type="molecule type" value="Genomic_DNA"/>
</dbReference>
<organism evidence="1 2">
    <name type="scientific">Burkholderia gladioli</name>
    <name type="common">Pseudomonas marginata</name>
    <name type="synonym">Phytomonas marginata</name>
    <dbReference type="NCBI Taxonomy" id="28095"/>
    <lineage>
        <taxon>Bacteria</taxon>
        <taxon>Pseudomonadati</taxon>
        <taxon>Pseudomonadota</taxon>
        <taxon>Betaproteobacteria</taxon>
        <taxon>Burkholderiales</taxon>
        <taxon>Burkholderiaceae</taxon>
        <taxon>Burkholderia</taxon>
    </lineage>
</organism>
<dbReference type="Proteomes" id="UP001059745">
    <property type="component" value="Chromosome 1"/>
</dbReference>
<name>A0AB38TPS0_BURGA</name>
<protein>
    <submittedName>
        <fullName evidence="1">Uncharacterized protein</fullName>
    </submittedName>
</protein>
<accession>A0AB38TPS0</accession>
<sequence>MTHDLKTAFKDIDVEKQPDGTPILLARWGYVIVEYAGRKYLAAATEEETRTALAKSMHANFDPAYCAGGSMGCIQGDCHKFCHPTHLGGGNWVCLCG</sequence>